<dbReference type="OrthoDB" id="10472656at2759"/>
<reference evidence="3" key="1">
    <citation type="submission" date="2013-12" db="EMBL/GenBank/DDBJ databases">
        <title>The Genome Sequence of Aphanomyces invadans NJM9701.</title>
        <authorList>
            <consortium name="The Broad Institute Genomics Platform"/>
            <person name="Russ C."/>
            <person name="Tyler B."/>
            <person name="van West P."/>
            <person name="Dieguez-Uribeondo J."/>
            <person name="Young S.K."/>
            <person name="Zeng Q."/>
            <person name="Gargeya S."/>
            <person name="Fitzgerald M."/>
            <person name="Abouelleil A."/>
            <person name="Alvarado L."/>
            <person name="Chapman S.B."/>
            <person name="Gainer-Dewar J."/>
            <person name="Goldberg J."/>
            <person name="Griggs A."/>
            <person name="Gujja S."/>
            <person name="Hansen M."/>
            <person name="Howarth C."/>
            <person name="Imamovic A."/>
            <person name="Ireland A."/>
            <person name="Larimer J."/>
            <person name="McCowan C."/>
            <person name="Murphy C."/>
            <person name="Pearson M."/>
            <person name="Poon T.W."/>
            <person name="Priest M."/>
            <person name="Roberts A."/>
            <person name="Saif S."/>
            <person name="Shea T."/>
            <person name="Sykes S."/>
            <person name="Wortman J."/>
            <person name="Nusbaum C."/>
            <person name="Birren B."/>
        </authorList>
    </citation>
    <scope>NUCLEOTIDE SEQUENCE [LARGE SCALE GENOMIC DNA]</scope>
    <source>
        <strain evidence="3">NJM9701</strain>
    </source>
</reference>
<name>A0A024TE02_9STRA</name>
<keyword evidence="2" id="KW-0472">Membrane</keyword>
<feature type="region of interest" description="Disordered" evidence="1">
    <location>
        <begin position="412"/>
        <end position="441"/>
    </location>
</feature>
<feature type="transmembrane region" description="Helical" evidence="2">
    <location>
        <begin position="371"/>
        <end position="394"/>
    </location>
</feature>
<keyword evidence="2" id="KW-1133">Transmembrane helix</keyword>
<gene>
    <name evidence="3" type="ORF">H310_13643</name>
</gene>
<evidence type="ECO:0000313" key="3">
    <source>
        <dbReference type="EMBL" id="ETV91811.1"/>
    </source>
</evidence>
<evidence type="ECO:0000256" key="1">
    <source>
        <dbReference type="SAM" id="MobiDB-lite"/>
    </source>
</evidence>
<dbReference type="AlphaFoldDB" id="A0A024TE02"/>
<protein>
    <recommendedName>
        <fullName evidence="4">Transmembrane protein</fullName>
    </recommendedName>
</protein>
<dbReference type="GeneID" id="20090693"/>
<evidence type="ECO:0000256" key="2">
    <source>
        <dbReference type="SAM" id="Phobius"/>
    </source>
</evidence>
<organism evidence="3">
    <name type="scientific">Aphanomyces invadans</name>
    <dbReference type="NCBI Taxonomy" id="157072"/>
    <lineage>
        <taxon>Eukaryota</taxon>
        <taxon>Sar</taxon>
        <taxon>Stramenopiles</taxon>
        <taxon>Oomycota</taxon>
        <taxon>Saprolegniomycetes</taxon>
        <taxon>Saprolegniales</taxon>
        <taxon>Verrucalvaceae</taxon>
        <taxon>Aphanomyces</taxon>
    </lineage>
</organism>
<evidence type="ECO:0008006" key="4">
    <source>
        <dbReference type="Google" id="ProtNLM"/>
    </source>
</evidence>
<feature type="transmembrane region" description="Helical" evidence="2">
    <location>
        <begin position="333"/>
        <end position="359"/>
    </location>
</feature>
<feature type="compositionally biased region" description="Basic residues" evidence="1">
    <location>
        <begin position="609"/>
        <end position="625"/>
    </location>
</feature>
<sequence>MAFVQLRRFRHKKTSPPMRDDANPRRTPLPSLRTMYQRLHTMSPFVRSKSNKNIVVNPTIVDLVADPLAKVGDKLHHVAPGTYEDVVERFQAARRDVLEGHKNVAIEESVPHVGLVKDLLPSMGQAPTTATTTWTLNDILNEIQVEKKLLQQNKHVLWAQAEQQVQSVVASAGQPPQLDACEAALEGAGVGADLIAAIVKNSVTFAQVPAVHQLLSAHPEIEAVIQTVQRHYVAAADGQRADRNMVRLEAGKEHNDLGRRPITPDNVPVAATSRLYDVPLSLFKGLTRTSPRRSGDKQRDLLDMLTALANQVVDEKVDEIKLSLVEASNASHALYTAITFIVLSAMFGALSLFLLSLWFTQFLNVYLSLSYLVALITASGSAIFLGVLFAYVGLRIVKNTMKSLQTILLSPQPARSSHARRPPSEAMAASDSAAPRGTRSFAVRRPMDKLTSLLAKKGRSPVRAPVVTNNEVAASMPTLPETVRHHVHASDDVTIAEMHHRPCRRMDQIPEEKSHGECDATWHETSCPPPPINERAEAHAATCRAAPVVLQVRRSSGHPSLLISVENRVAEASVDVRQVDVEVLGNATSGAAPDARKQHGTTISTQCPSRRRHGPMVRPAKRRHRRCDRSRCSAFSHRCRAWRASRQRKNVACDGWKRLTWSEHSFARRHFPPWRNAAVVTTHSRHDCVTTVGEKASMSKAAAARRWQGRLTGVPSATAAPTSQPGPHLAARTAAIAFVRRIMDQAVATGPLPRCTHDAAGKTATMQDSNDAHAT</sequence>
<dbReference type="VEuPathDB" id="FungiDB:H310_13643"/>
<dbReference type="EMBL" id="KI914006">
    <property type="protein sequence ID" value="ETV91811.1"/>
    <property type="molecule type" value="Genomic_DNA"/>
</dbReference>
<feature type="region of interest" description="Disordered" evidence="1">
    <location>
        <begin position="1"/>
        <end position="29"/>
    </location>
</feature>
<dbReference type="RefSeq" id="XP_008879448.1">
    <property type="nucleotide sequence ID" value="XM_008881226.1"/>
</dbReference>
<keyword evidence="2" id="KW-0812">Transmembrane</keyword>
<accession>A0A024TE02</accession>
<proteinExistence type="predicted"/>
<feature type="region of interest" description="Disordered" evidence="1">
    <location>
        <begin position="589"/>
        <end position="625"/>
    </location>
</feature>